<dbReference type="PATRIC" id="fig|1872076.5.peg.4017"/>
<dbReference type="PROSITE" id="PS00110">
    <property type="entry name" value="PYRUVATE_KINASE"/>
    <property type="match status" value="1"/>
</dbReference>
<comment type="similarity">
    <text evidence="3 14">Belongs to the pyruvate kinase family.</text>
</comment>
<dbReference type="GO" id="GO:0005524">
    <property type="term" value="F:ATP binding"/>
    <property type="evidence" value="ECO:0007669"/>
    <property type="project" value="UniProtKB-KW"/>
</dbReference>
<keyword evidence="5 14" id="KW-0808">Transferase</keyword>
<accession>A0A1E3X784</accession>
<evidence type="ECO:0000256" key="4">
    <source>
        <dbReference type="ARBA" id="ARBA00012142"/>
    </source>
</evidence>
<dbReference type="Gene3D" id="3.40.1380.20">
    <property type="entry name" value="Pyruvate kinase, C-terminal domain"/>
    <property type="match status" value="1"/>
</dbReference>
<comment type="cofactor">
    <cofactor evidence="1">
        <name>K(+)</name>
        <dbReference type="ChEBI" id="CHEBI:29103"/>
    </cofactor>
</comment>
<dbReference type="InterPro" id="IPR015806">
    <property type="entry name" value="Pyrv_Knase_insert_dom_sf"/>
</dbReference>
<evidence type="ECO:0000259" key="16">
    <source>
        <dbReference type="Pfam" id="PF02887"/>
    </source>
</evidence>
<dbReference type="GO" id="GO:0004743">
    <property type="term" value="F:pyruvate kinase activity"/>
    <property type="evidence" value="ECO:0007669"/>
    <property type="project" value="UniProtKB-UniRule"/>
</dbReference>
<dbReference type="Pfam" id="PF00224">
    <property type="entry name" value="PK"/>
    <property type="match status" value="1"/>
</dbReference>
<protein>
    <recommendedName>
        <fullName evidence="4 13">Pyruvate kinase</fullName>
        <ecNumber evidence="4 13">2.7.1.40</ecNumber>
    </recommendedName>
</protein>
<proteinExistence type="inferred from homology"/>
<evidence type="ECO:0000256" key="11">
    <source>
        <dbReference type="ARBA" id="ARBA00023152"/>
    </source>
</evidence>
<dbReference type="UniPathway" id="UPA00109">
    <property type="reaction ID" value="UER00188"/>
</dbReference>
<keyword evidence="9" id="KW-0067">ATP-binding</keyword>
<evidence type="ECO:0000256" key="13">
    <source>
        <dbReference type="NCBIfam" id="TIGR01064"/>
    </source>
</evidence>
<evidence type="ECO:0000256" key="10">
    <source>
        <dbReference type="ARBA" id="ARBA00022842"/>
    </source>
</evidence>
<dbReference type="Gene3D" id="3.20.20.60">
    <property type="entry name" value="Phosphoenolpyruvate-binding domains"/>
    <property type="match status" value="1"/>
</dbReference>
<dbReference type="GO" id="GO:0000287">
    <property type="term" value="F:magnesium ion binding"/>
    <property type="evidence" value="ECO:0007669"/>
    <property type="project" value="UniProtKB-UniRule"/>
</dbReference>
<keyword evidence="11 14" id="KW-0324">Glycolysis</keyword>
<comment type="caution">
    <text evidence="17">The sequence shown here is derived from an EMBL/GenBank/DDBJ whole genome shotgun (WGS) entry which is preliminary data.</text>
</comment>
<dbReference type="PRINTS" id="PR01050">
    <property type="entry name" value="PYRUVTKNASE"/>
</dbReference>
<feature type="domain" description="Pyruvate kinase C-terminal" evidence="16">
    <location>
        <begin position="358"/>
        <end position="469"/>
    </location>
</feature>
<evidence type="ECO:0000256" key="6">
    <source>
        <dbReference type="ARBA" id="ARBA00022723"/>
    </source>
</evidence>
<dbReference type="InterPro" id="IPR015813">
    <property type="entry name" value="Pyrv/PenolPyrv_kinase-like_dom"/>
</dbReference>
<dbReference type="Pfam" id="PF02887">
    <property type="entry name" value="PK_C"/>
    <property type="match status" value="1"/>
</dbReference>
<dbReference type="NCBIfam" id="NF004491">
    <property type="entry name" value="PRK05826.1"/>
    <property type="match status" value="1"/>
</dbReference>
<dbReference type="Proteomes" id="UP000094056">
    <property type="component" value="Unassembled WGS sequence"/>
</dbReference>
<dbReference type="Gene3D" id="2.40.33.10">
    <property type="entry name" value="PK beta-barrel domain-like"/>
    <property type="match status" value="1"/>
</dbReference>
<dbReference type="InterPro" id="IPR036918">
    <property type="entry name" value="Pyrv_Knase_C_sf"/>
</dbReference>
<sequence>MIKTKIIATLGPSCNQQETIKSMIDNGADIFRLNFSHGTLDGHAKSLEMLNAARAQHRHTTAVMCDLCGPKIRIGRIHPEGDVLKAGDEVSIIHSEEQGNVSRFGTNYEYFSQDVEVGQRIFIDDGQIALRVIHKDDDQTVCKVVVGGPLRSHKGINLPDTKVSVPSITERDWQCVDWAIQHEADFLALSFVRSAEVINQLKSYLSKAGADIKIIAKIETPQALKHLESIIHASDAILVARGDLGVEMDLAEVPVIQKRITQICRHLGKPVIVATQMLQGMIDNPVATRAEVSDVANAIMDFTDVVMLSGETAVGKYPLNAAKTIGRIARVTEAYLHQNEDARPKTITRDELVLTAAMTRSVDQIVDDISAKFVAVWSQTGSTVRLLSKERISVPILALSSDQRTCNQMSLHYGVIPRCQPIPEDINQFTHIVDHLIISRNWAQIGDKVVLLAGQPIGIAGTTNAVIVHTISDRQSPH</sequence>
<dbReference type="NCBIfam" id="TIGR01064">
    <property type="entry name" value="pyruv_kin"/>
    <property type="match status" value="1"/>
</dbReference>
<comment type="pathway">
    <text evidence="2 14">Carbohydrate degradation; glycolysis; pyruvate from D-glyceraldehyde 3-phosphate: step 5/5.</text>
</comment>
<dbReference type="GO" id="GO:0030955">
    <property type="term" value="F:potassium ion binding"/>
    <property type="evidence" value="ECO:0007669"/>
    <property type="project" value="UniProtKB-UniRule"/>
</dbReference>
<dbReference type="InterPro" id="IPR015795">
    <property type="entry name" value="Pyrv_Knase_C"/>
</dbReference>
<comment type="catalytic activity">
    <reaction evidence="14">
        <text>pyruvate + ATP = phosphoenolpyruvate + ADP + H(+)</text>
        <dbReference type="Rhea" id="RHEA:18157"/>
        <dbReference type="ChEBI" id="CHEBI:15361"/>
        <dbReference type="ChEBI" id="CHEBI:15378"/>
        <dbReference type="ChEBI" id="CHEBI:30616"/>
        <dbReference type="ChEBI" id="CHEBI:58702"/>
        <dbReference type="ChEBI" id="CHEBI:456216"/>
        <dbReference type="EC" id="2.7.1.40"/>
    </reaction>
</comment>
<dbReference type="InterPro" id="IPR040442">
    <property type="entry name" value="Pyrv_kinase-like_dom_sf"/>
</dbReference>
<dbReference type="GO" id="GO:0016301">
    <property type="term" value="F:kinase activity"/>
    <property type="evidence" value="ECO:0007669"/>
    <property type="project" value="UniProtKB-KW"/>
</dbReference>
<dbReference type="FunFam" id="2.40.33.10:FF:000001">
    <property type="entry name" value="Pyruvate kinase"/>
    <property type="match status" value="1"/>
</dbReference>
<evidence type="ECO:0000256" key="8">
    <source>
        <dbReference type="ARBA" id="ARBA00022777"/>
    </source>
</evidence>
<evidence type="ECO:0000256" key="3">
    <source>
        <dbReference type="ARBA" id="ARBA00008663"/>
    </source>
</evidence>
<dbReference type="SUPFAM" id="SSF51621">
    <property type="entry name" value="Phosphoenolpyruvate/pyruvate domain"/>
    <property type="match status" value="1"/>
</dbReference>
<dbReference type="InterPro" id="IPR015793">
    <property type="entry name" value="Pyrv_Knase_brl"/>
</dbReference>
<reference evidence="17 18" key="1">
    <citation type="submission" date="2016-07" db="EMBL/GenBank/DDBJ databases">
        <title>Draft genome of Scalindua rubra, obtained from a brine-seawater interface in the Red Sea, sheds light on salt adaptation in anammox bacteria.</title>
        <authorList>
            <person name="Speth D.R."/>
            <person name="Lagkouvardos I."/>
            <person name="Wang Y."/>
            <person name="Qian P.-Y."/>
            <person name="Dutilh B.E."/>
            <person name="Jetten M.S."/>
        </authorList>
    </citation>
    <scope>NUCLEOTIDE SEQUENCE [LARGE SCALE GENOMIC DNA]</scope>
    <source>
        <strain evidence="17">BSI-1</strain>
    </source>
</reference>
<dbReference type="EC" id="2.7.1.40" evidence="4 13"/>
<dbReference type="SUPFAM" id="SSF52935">
    <property type="entry name" value="PK C-terminal domain-like"/>
    <property type="match status" value="1"/>
</dbReference>
<keyword evidence="8 14" id="KW-0418">Kinase</keyword>
<evidence type="ECO:0000256" key="14">
    <source>
        <dbReference type="RuleBase" id="RU000504"/>
    </source>
</evidence>
<evidence type="ECO:0000256" key="5">
    <source>
        <dbReference type="ARBA" id="ARBA00022679"/>
    </source>
</evidence>
<dbReference type="InterPro" id="IPR011037">
    <property type="entry name" value="Pyrv_Knase-like_insert_dom_sf"/>
</dbReference>
<dbReference type="SUPFAM" id="SSF50800">
    <property type="entry name" value="PK beta-barrel domain-like"/>
    <property type="match status" value="1"/>
</dbReference>
<keyword evidence="12 17" id="KW-0670">Pyruvate</keyword>
<evidence type="ECO:0000313" key="17">
    <source>
        <dbReference type="EMBL" id="ODS31506.1"/>
    </source>
</evidence>
<evidence type="ECO:0000256" key="9">
    <source>
        <dbReference type="ARBA" id="ARBA00022840"/>
    </source>
</evidence>
<gene>
    <name evidence="17" type="ORF">SCARUB_03375</name>
</gene>
<evidence type="ECO:0000256" key="1">
    <source>
        <dbReference type="ARBA" id="ARBA00001958"/>
    </source>
</evidence>
<dbReference type="PANTHER" id="PTHR11817">
    <property type="entry name" value="PYRUVATE KINASE"/>
    <property type="match status" value="1"/>
</dbReference>
<evidence type="ECO:0000256" key="7">
    <source>
        <dbReference type="ARBA" id="ARBA00022741"/>
    </source>
</evidence>
<keyword evidence="6" id="KW-0479">Metal-binding</keyword>
<evidence type="ECO:0000256" key="12">
    <source>
        <dbReference type="ARBA" id="ARBA00023317"/>
    </source>
</evidence>
<keyword evidence="7" id="KW-0547">Nucleotide-binding</keyword>
<dbReference type="InterPro" id="IPR018209">
    <property type="entry name" value="Pyrv_Knase_AS"/>
</dbReference>
<evidence type="ECO:0000256" key="2">
    <source>
        <dbReference type="ARBA" id="ARBA00004997"/>
    </source>
</evidence>
<evidence type="ECO:0000313" key="18">
    <source>
        <dbReference type="Proteomes" id="UP000094056"/>
    </source>
</evidence>
<feature type="domain" description="Pyruvate kinase barrel" evidence="15">
    <location>
        <begin position="3"/>
        <end position="321"/>
    </location>
</feature>
<dbReference type="InterPro" id="IPR001697">
    <property type="entry name" value="Pyr_Knase"/>
</dbReference>
<evidence type="ECO:0000259" key="15">
    <source>
        <dbReference type="Pfam" id="PF00224"/>
    </source>
</evidence>
<organism evidence="17 18">
    <name type="scientific">Candidatus Scalindua rubra</name>
    <dbReference type="NCBI Taxonomy" id="1872076"/>
    <lineage>
        <taxon>Bacteria</taxon>
        <taxon>Pseudomonadati</taxon>
        <taxon>Planctomycetota</taxon>
        <taxon>Candidatus Brocadiia</taxon>
        <taxon>Candidatus Brocadiales</taxon>
        <taxon>Candidatus Scalinduaceae</taxon>
        <taxon>Candidatus Scalindua</taxon>
    </lineage>
</organism>
<name>A0A1E3X784_9BACT</name>
<keyword evidence="10 14" id="KW-0460">Magnesium</keyword>
<dbReference type="AlphaFoldDB" id="A0A1E3X784"/>
<dbReference type="EMBL" id="MAYW01000113">
    <property type="protein sequence ID" value="ODS31506.1"/>
    <property type="molecule type" value="Genomic_DNA"/>
</dbReference>